<gene>
    <name evidence="2" type="ORF">SAMN05421773_10676</name>
</gene>
<feature type="transmembrane region" description="Helical" evidence="1">
    <location>
        <begin position="68"/>
        <end position="88"/>
    </location>
</feature>
<feature type="transmembrane region" description="Helical" evidence="1">
    <location>
        <begin position="35"/>
        <end position="56"/>
    </location>
</feature>
<keyword evidence="1" id="KW-0812">Transmembrane</keyword>
<evidence type="ECO:0000313" key="2">
    <source>
        <dbReference type="EMBL" id="SFC79670.1"/>
    </source>
</evidence>
<dbReference type="AlphaFoldDB" id="A0A1I1MDB4"/>
<accession>A0A1I1MDB4</accession>
<dbReference type="STRING" id="910347.SAMN05421773_10676"/>
<dbReference type="Proteomes" id="UP000199207">
    <property type="component" value="Unassembled WGS sequence"/>
</dbReference>
<dbReference type="EMBL" id="FOLM01000006">
    <property type="protein sequence ID" value="SFC79670.1"/>
    <property type="molecule type" value="Genomic_DNA"/>
</dbReference>
<keyword evidence="1" id="KW-1133">Transmembrane helix</keyword>
<dbReference type="RefSeq" id="WP_093838967.1">
    <property type="nucleotide sequence ID" value="NZ_FOLM01000006.1"/>
</dbReference>
<feature type="transmembrane region" description="Helical" evidence="1">
    <location>
        <begin position="94"/>
        <end position="113"/>
    </location>
</feature>
<evidence type="ECO:0000256" key="1">
    <source>
        <dbReference type="SAM" id="Phobius"/>
    </source>
</evidence>
<proteinExistence type="predicted"/>
<protein>
    <submittedName>
        <fullName evidence="2">Uncharacterized protein</fullName>
    </submittedName>
</protein>
<keyword evidence="3" id="KW-1185">Reference proteome</keyword>
<evidence type="ECO:0000313" key="3">
    <source>
        <dbReference type="Proteomes" id="UP000199207"/>
    </source>
</evidence>
<reference evidence="2 3" key="1">
    <citation type="submission" date="2016-10" db="EMBL/GenBank/DDBJ databases">
        <authorList>
            <person name="de Groot N.N."/>
        </authorList>
    </citation>
    <scope>NUCLEOTIDE SEQUENCE [LARGE SCALE GENOMIC DNA]</scope>
    <source>
        <strain evidence="2 3">CGMCC 4.5739</strain>
    </source>
</reference>
<sequence>MLTRHPALLVVAGWTLFNGLLFALLAGYGEGAVAMWLWAGSLALLAGATAAVLWSVRRGPEQHRRYRLVTGGAAAVLPAAAGAGLLGLATVYGWWMAALAVPVLALAALLALAGT</sequence>
<name>A0A1I1MDB4_9ACTN</name>
<keyword evidence="1" id="KW-0472">Membrane</keyword>
<organism evidence="2 3">
    <name type="scientific">Streptomyces aidingensis</name>
    <dbReference type="NCBI Taxonomy" id="910347"/>
    <lineage>
        <taxon>Bacteria</taxon>
        <taxon>Bacillati</taxon>
        <taxon>Actinomycetota</taxon>
        <taxon>Actinomycetes</taxon>
        <taxon>Kitasatosporales</taxon>
        <taxon>Streptomycetaceae</taxon>
        <taxon>Streptomyces</taxon>
    </lineage>
</organism>
<feature type="transmembrane region" description="Helical" evidence="1">
    <location>
        <begin position="7"/>
        <end position="29"/>
    </location>
</feature>